<accession>A0A183F1I7</accession>
<proteinExistence type="predicted"/>
<evidence type="ECO:0000313" key="1">
    <source>
        <dbReference type="WBParaSite" id="GPUH_0002710801-mRNA-1"/>
    </source>
</evidence>
<organism evidence="1">
    <name type="scientific">Gongylonema pulchrum</name>
    <dbReference type="NCBI Taxonomy" id="637853"/>
    <lineage>
        <taxon>Eukaryota</taxon>
        <taxon>Metazoa</taxon>
        <taxon>Ecdysozoa</taxon>
        <taxon>Nematoda</taxon>
        <taxon>Chromadorea</taxon>
        <taxon>Rhabditida</taxon>
        <taxon>Spirurina</taxon>
        <taxon>Spiruromorpha</taxon>
        <taxon>Spiruroidea</taxon>
        <taxon>Gongylonematidae</taxon>
        <taxon>Gongylonema</taxon>
    </lineage>
</organism>
<name>A0A183F1I7_9BILA</name>
<dbReference type="AlphaFoldDB" id="A0A183F1I7"/>
<protein>
    <submittedName>
        <fullName evidence="1">Secreted protein</fullName>
    </submittedName>
</protein>
<reference evidence="1" key="1">
    <citation type="submission" date="2016-06" db="UniProtKB">
        <authorList>
            <consortium name="WormBaseParasite"/>
        </authorList>
    </citation>
    <scope>IDENTIFICATION</scope>
</reference>
<dbReference type="WBParaSite" id="GPUH_0002710801-mRNA-1">
    <property type="protein sequence ID" value="GPUH_0002710801-mRNA-1"/>
    <property type="gene ID" value="GPUH_0002710801"/>
</dbReference>
<sequence>LSMSATKLRICGGSEEGPSPALEYHTTFNTIIAATFIVVMYRSTKSTSRSITVVTVTEYCSSGLIARKKEACENIKQFTAQLLPCNITLEQQQLVVLKNLHVFKLTRH</sequence>